<reference evidence="3" key="1">
    <citation type="submission" date="2022-11" db="UniProtKB">
        <authorList>
            <consortium name="WormBaseParasite"/>
        </authorList>
    </citation>
    <scope>IDENTIFICATION</scope>
</reference>
<dbReference type="AlphaFoldDB" id="A0A914XWI5"/>
<sequence length="188" mass="20715">MATCPDRMVNLISGGGGESKSSSSTSRNESCELVSRDEESGESSESPEKDTVEGINFCKPARRTDSKKLSVVPEQDEQLTLQSLKSPIRPTINDVEELSSVPSNSSGARLISRFSESHIDKYEIENEIMDDDDDDEPPQPYLLQPVTLPARIPINSGGPVAVNQPYSQIGDRFFKCYSVAYVNQPELR</sequence>
<feature type="region of interest" description="Disordered" evidence="1">
    <location>
        <begin position="1"/>
        <end position="86"/>
    </location>
</feature>
<evidence type="ECO:0000256" key="1">
    <source>
        <dbReference type="SAM" id="MobiDB-lite"/>
    </source>
</evidence>
<name>A0A914XWI5_9BILA</name>
<evidence type="ECO:0000313" key="3">
    <source>
        <dbReference type="WBParaSite" id="PSU_v2.g12300.t1"/>
    </source>
</evidence>
<accession>A0A914XWI5</accession>
<keyword evidence="2" id="KW-1185">Reference proteome</keyword>
<organism evidence="2 3">
    <name type="scientific">Panagrolaimus superbus</name>
    <dbReference type="NCBI Taxonomy" id="310955"/>
    <lineage>
        <taxon>Eukaryota</taxon>
        <taxon>Metazoa</taxon>
        <taxon>Ecdysozoa</taxon>
        <taxon>Nematoda</taxon>
        <taxon>Chromadorea</taxon>
        <taxon>Rhabditida</taxon>
        <taxon>Tylenchina</taxon>
        <taxon>Panagrolaimomorpha</taxon>
        <taxon>Panagrolaimoidea</taxon>
        <taxon>Panagrolaimidae</taxon>
        <taxon>Panagrolaimus</taxon>
    </lineage>
</organism>
<protein>
    <submittedName>
        <fullName evidence="3">Uncharacterized protein</fullName>
    </submittedName>
</protein>
<dbReference type="Proteomes" id="UP000887577">
    <property type="component" value="Unplaced"/>
</dbReference>
<evidence type="ECO:0000313" key="2">
    <source>
        <dbReference type="Proteomes" id="UP000887577"/>
    </source>
</evidence>
<dbReference type="WBParaSite" id="PSU_v2.g12300.t1">
    <property type="protein sequence ID" value="PSU_v2.g12300.t1"/>
    <property type="gene ID" value="PSU_v2.g12300"/>
</dbReference>
<proteinExistence type="predicted"/>